<name>A0A835HBK4_9MAGN</name>
<dbReference type="EMBL" id="JADFTS010000008">
    <property type="protein sequence ID" value="KAF9595247.1"/>
    <property type="molecule type" value="Genomic_DNA"/>
</dbReference>
<dbReference type="Proteomes" id="UP000631114">
    <property type="component" value="Unassembled WGS sequence"/>
</dbReference>
<dbReference type="OrthoDB" id="696485at2759"/>
<protein>
    <recommendedName>
        <fullName evidence="1">Reverse transcriptase zinc-binding domain-containing protein</fullName>
    </recommendedName>
</protein>
<organism evidence="2 3">
    <name type="scientific">Coptis chinensis</name>
    <dbReference type="NCBI Taxonomy" id="261450"/>
    <lineage>
        <taxon>Eukaryota</taxon>
        <taxon>Viridiplantae</taxon>
        <taxon>Streptophyta</taxon>
        <taxon>Embryophyta</taxon>
        <taxon>Tracheophyta</taxon>
        <taxon>Spermatophyta</taxon>
        <taxon>Magnoliopsida</taxon>
        <taxon>Ranunculales</taxon>
        <taxon>Ranunculaceae</taxon>
        <taxon>Coptidoideae</taxon>
        <taxon>Coptis</taxon>
    </lineage>
</organism>
<comment type="caution">
    <text evidence="2">The sequence shown here is derived from an EMBL/GenBank/DDBJ whole genome shotgun (WGS) entry which is preliminary data.</text>
</comment>
<evidence type="ECO:0000259" key="1">
    <source>
        <dbReference type="Pfam" id="PF13966"/>
    </source>
</evidence>
<proteinExistence type="predicted"/>
<sequence length="194" mass="22934">MIHGVTLSNEGDEWVWRWSPNGSFSVSSFYDHLEAARRQERQDTIQPFPHTLVWSIPIPSKVKFFFWCALLNKIQTRDQLTSRGMDVSTECPLCGNFEETTSHLFLVCDTAKFVWTNLVGSIFDIIERILPYATTWIIWTTRNEVVFRQKQVRRDRMCTNVKALAWYWIGGALRNREYQFEDLMVHWDSLFRAS</sequence>
<keyword evidence="3" id="KW-1185">Reference proteome</keyword>
<dbReference type="InterPro" id="IPR026960">
    <property type="entry name" value="RVT-Znf"/>
</dbReference>
<dbReference type="AlphaFoldDB" id="A0A835HBK4"/>
<accession>A0A835HBK4</accession>
<reference evidence="2 3" key="1">
    <citation type="submission" date="2020-10" db="EMBL/GenBank/DDBJ databases">
        <title>The Coptis chinensis genome and diversification of protoberbering-type alkaloids.</title>
        <authorList>
            <person name="Wang B."/>
            <person name="Shu S."/>
            <person name="Song C."/>
            <person name="Liu Y."/>
        </authorList>
    </citation>
    <scope>NUCLEOTIDE SEQUENCE [LARGE SCALE GENOMIC DNA]</scope>
    <source>
        <strain evidence="2">HL-2020</strain>
        <tissue evidence="2">Leaf</tissue>
    </source>
</reference>
<dbReference type="Pfam" id="PF13966">
    <property type="entry name" value="zf-RVT"/>
    <property type="match status" value="1"/>
</dbReference>
<evidence type="ECO:0000313" key="3">
    <source>
        <dbReference type="Proteomes" id="UP000631114"/>
    </source>
</evidence>
<feature type="domain" description="Reverse transcriptase zinc-binding" evidence="1">
    <location>
        <begin position="24"/>
        <end position="115"/>
    </location>
</feature>
<evidence type="ECO:0000313" key="2">
    <source>
        <dbReference type="EMBL" id="KAF9595247.1"/>
    </source>
</evidence>
<gene>
    <name evidence="2" type="ORF">IFM89_038111</name>
</gene>